<proteinExistence type="predicted"/>
<feature type="compositionally biased region" description="Basic and acidic residues" evidence="1">
    <location>
        <begin position="87"/>
        <end position="98"/>
    </location>
</feature>
<sequence length="450" mass="50334">MVATQSKTRADLNKEIKARKQSRKVKRTTEGRYTYDKAVQEAESHGFNVIRDEAAWNAQAPVRPSMRTLRIVDRNQICLNSIMSGDARPEAPSEEEKAASNAKRSKSHKDRDLGQKNWHEASGIRAALRILDPEGLVETAPLPDSLGGDFQLRLKASENLLFAGGQAKTGTGSGDARVNLHVKKKDGEAGECYEGHILLGVIYTIADRDAALKEMDTFDVVPEVVVEQIFLYQSAADLPCTSLQPYPRRKKNDKYGDTLYVVGFDDDARLCRMRETFIRLVQERATWESEQLWFAMGPSTPNTCVSEQHASEVLNIKALAELVGFAALRVPERQNETVDVIWRLNDDDVRIGVKTASTQGKGFGFDLGKHPHDEHCHLVFAFYKNANGKRTHVSVISAGRVYAEREVQVKHEAFCWSKTNNEDVLFETMVDLTEPDAKDSLIALVMSLMP</sequence>
<protein>
    <submittedName>
        <fullName evidence="2">Uncharacterized protein</fullName>
    </submittedName>
</protein>
<feature type="compositionally biased region" description="Basic and acidic residues" evidence="1">
    <location>
        <begin position="8"/>
        <end position="18"/>
    </location>
</feature>
<comment type="caution">
    <text evidence="2">The sequence shown here is derived from an EMBL/GenBank/DDBJ whole genome shotgun (WGS) entry which is preliminary data.</text>
</comment>
<reference evidence="2" key="1">
    <citation type="submission" date="2021-02" db="EMBL/GenBank/DDBJ databases">
        <title>First Annotated Genome of the Yellow-green Alga Tribonema minus.</title>
        <authorList>
            <person name="Mahan K.M."/>
        </authorList>
    </citation>
    <scope>NUCLEOTIDE SEQUENCE</scope>
    <source>
        <strain evidence="2">UTEX B ZZ1240</strain>
    </source>
</reference>
<gene>
    <name evidence="2" type="ORF">JKP88DRAFT_251704</name>
</gene>
<evidence type="ECO:0000313" key="3">
    <source>
        <dbReference type="Proteomes" id="UP000664859"/>
    </source>
</evidence>
<accession>A0A835ZBJ1</accession>
<name>A0A835ZBJ1_9STRA</name>
<evidence type="ECO:0000313" key="2">
    <source>
        <dbReference type="EMBL" id="KAG5191372.1"/>
    </source>
</evidence>
<organism evidence="2 3">
    <name type="scientific">Tribonema minus</name>
    <dbReference type="NCBI Taxonomy" id="303371"/>
    <lineage>
        <taxon>Eukaryota</taxon>
        <taxon>Sar</taxon>
        <taxon>Stramenopiles</taxon>
        <taxon>Ochrophyta</taxon>
        <taxon>PX clade</taxon>
        <taxon>Xanthophyceae</taxon>
        <taxon>Tribonematales</taxon>
        <taxon>Tribonemataceae</taxon>
        <taxon>Tribonema</taxon>
    </lineage>
</organism>
<feature type="compositionally biased region" description="Basic and acidic residues" evidence="1">
    <location>
        <begin position="109"/>
        <end position="118"/>
    </location>
</feature>
<feature type="region of interest" description="Disordered" evidence="1">
    <location>
        <begin position="1"/>
        <end position="29"/>
    </location>
</feature>
<feature type="region of interest" description="Disordered" evidence="1">
    <location>
        <begin position="83"/>
        <end position="118"/>
    </location>
</feature>
<evidence type="ECO:0000256" key="1">
    <source>
        <dbReference type="SAM" id="MobiDB-lite"/>
    </source>
</evidence>
<dbReference type="Proteomes" id="UP000664859">
    <property type="component" value="Unassembled WGS sequence"/>
</dbReference>
<dbReference type="EMBL" id="JAFCMP010000021">
    <property type="protein sequence ID" value="KAG5191372.1"/>
    <property type="molecule type" value="Genomic_DNA"/>
</dbReference>
<dbReference type="AlphaFoldDB" id="A0A835ZBJ1"/>
<keyword evidence="3" id="KW-1185">Reference proteome</keyword>